<accession>A0A4Q1JJZ7</accession>
<evidence type="ECO:0000256" key="1">
    <source>
        <dbReference type="SAM" id="SignalP"/>
    </source>
</evidence>
<dbReference type="AlphaFoldDB" id="A0A4Q1JJZ7"/>
<proteinExistence type="predicted"/>
<evidence type="ECO:0008006" key="4">
    <source>
        <dbReference type="Google" id="ProtNLM"/>
    </source>
</evidence>
<gene>
    <name evidence="2" type="ORF">EO244_13750</name>
</gene>
<protein>
    <recommendedName>
        <fullName evidence="4">SPOR domain-containing protein</fullName>
    </recommendedName>
</protein>
<organism evidence="2 3">
    <name type="scientific">Ancylomarina salipaludis</name>
    <dbReference type="NCBI Taxonomy" id="2501299"/>
    <lineage>
        <taxon>Bacteria</taxon>
        <taxon>Pseudomonadati</taxon>
        <taxon>Bacteroidota</taxon>
        <taxon>Bacteroidia</taxon>
        <taxon>Marinilabiliales</taxon>
        <taxon>Marinifilaceae</taxon>
        <taxon>Ancylomarina</taxon>
    </lineage>
</organism>
<comment type="caution">
    <text evidence="2">The sequence shown here is derived from an EMBL/GenBank/DDBJ whole genome shotgun (WGS) entry which is preliminary data.</text>
</comment>
<reference evidence="2 3" key="1">
    <citation type="submission" date="2019-01" db="EMBL/GenBank/DDBJ databases">
        <title>Ancylomarina salipaludis sp. nov., isolated from a salt marsh.</title>
        <authorList>
            <person name="Yoon J.-H."/>
        </authorList>
    </citation>
    <scope>NUCLEOTIDE SEQUENCE [LARGE SCALE GENOMIC DNA]</scope>
    <source>
        <strain evidence="2 3">SHSM-M15</strain>
    </source>
</reference>
<dbReference type="OrthoDB" id="2473397at2"/>
<dbReference type="EMBL" id="SAXA01000014">
    <property type="protein sequence ID" value="RXQ89842.1"/>
    <property type="molecule type" value="Genomic_DNA"/>
</dbReference>
<feature type="signal peptide" evidence="1">
    <location>
        <begin position="1"/>
        <end position="23"/>
    </location>
</feature>
<keyword evidence="3" id="KW-1185">Reference proteome</keyword>
<keyword evidence="1" id="KW-0732">Signal</keyword>
<evidence type="ECO:0000313" key="3">
    <source>
        <dbReference type="Proteomes" id="UP000289703"/>
    </source>
</evidence>
<sequence>MKYPFYLLSLVFVFCLSSLNAQTYETTQSLDSLDQQVQDTMHVKKIQFYKGNVEFIERLRLDNEGQGKVRIVEDYRIDDLLKIDRAENSELPGFQGYRIQVFSGGGRDREKAFSIRQDLEERFPEEKVYVKYQAPDFRVRIGNFRNKFEAMYLYKQCVKLYPYCYLVKDQINLVDLELEQKNVIDEIE</sequence>
<evidence type="ECO:0000313" key="2">
    <source>
        <dbReference type="EMBL" id="RXQ89842.1"/>
    </source>
</evidence>
<feature type="chain" id="PRO_5020288652" description="SPOR domain-containing protein" evidence="1">
    <location>
        <begin position="24"/>
        <end position="188"/>
    </location>
</feature>
<dbReference type="Proteomes" id="UP000289703">
    <property type="component" value="Unassembled WGS sequence"/>
</dbReference>
<name>A0A4Q1JJZ7_9BACT</name>
<dbReference type="RefSeq" id="WP_129255263.1">
    <property type="nucleotide sequence ID" value="NZ_SAXA01000014.1"/>
</dbReference>